<proteinExistence type="predicted"/>
<dbReference type="AlphaFoldDB" id="L0DFU4"/>
<dbReference type="HOGENOM" id="CLU_2901826_0_0_0"/>
<evidence type="ECO:0000313" key="2">
    <source>
        <dbReference type="EMBL" id="AGA28244.1"/>
    </source>
</evidence>
<keyword evidence="1" id="KW-0472">Membrane</keyword>
<reference evidence="2 3" key="1">
    <citation type="submission" date="2012-02" db="EMBL/GenBank/DDBJ databases">
        <title>Complete sequence of chromosome of Singulisphaera acidiphila DSM 18658.</title>
        <authorList>
            <consortium name="US DOE Joint Genome Institute (JGI-PGF)"/>
            <person name="Lucas S."/>
            <person name="Copeland A."/>
            <person name="Lapidus A."/>
            <person name="Glavina del Rio T."/>
            <person name="Dalin E."/>
            <person name="Tice H."/>
            <person name="Bruce D."/>
            <person name="Goodwin L."/>
            <person name="Pitluck S."/>
            <person name="Peters L."/>
            <person name="Ovchinnikova G."/>
            <person name="Chertkov O."/>
            <person name="Kyrpides N."/>
            <person name="Mavromatis K."/>
            <person name="Ivanova N."/>
            <person name="Brettin T."/>
            <person name="Detter J.C."/>
            <person name="Han C."/>
            <person name="Larimer F."/>
            <person name="Land M."/>
            <person name="Hauser L."/>
            <person name="Markowitz V."/>
            <person name="Cheng J.-F."/>
            <person name="Hugenholtz P."/>
            <person name="Woyke T."/>
            <person name="Wu D."/>
            <person name="Tindall B."/>
            <person name="Pomrenke H."/>
            <person name="Brambilla E."/>
            <person name="Klenk H.-P."/>
            <person name="Eisen J.A."/>
        </authorList>
    </citation>
    <scope>NUCLEOTIDE SEQUENCE [LARGE SCALE GENOMIC DNA]</scope>
    <source>
        <strain evidence="3">ATCC BAA-1392 / DSM 18658 / VKM B-2454 / MOB10</strain>
    </source>
</reference>
<gene>
    <name evidence="2" type="ordered locus">Sinac_4021</name>
</gene>
<keyword evidence="3" id="KW-1185">Reference proteome</keyword>
<feature type="transmembrane region" description="Helical" evidence="1">
    <location>
        <begin position="38"/>
        <end position="61"/>
    </location>
</feature>
<accession>L0DFU4</accession>
<keyword evidence="1" id="KW-0812">Transmembrane</keyword>
<dbReference type="Proteomes" id="UP000010798">
    <property type="component" value="Chromosome"/>
</dbReference>
<name>L0DFU4_SINAD</name>
<evidence type="ECO:0000313" key="3">
    <source>
        <dbReference type="Proteomes" id="UP000010798"/>
    </source>
</evidence>
<dbReference type="KEGG" id="saci:Sinac_4021"/>
<evidence type="ECO:0000256" key="1">
    <source>
        <dbReference type="SAM" id="Phobius"/>
    </source>
</evidence>
<keyword evidence="1" id="KW-1133">Transmembrane helix</keyword>
<protein>
    <submittedName>
        <fullName evidence="2">Uncharacterized protein</fullName>
    </submittedName>
</protein>
<dbReference type="EMBL" id="CP003364">
    <property type="protein sequence ID" value="AGA28244.1"/>
    <property type="molecule type" value="Genomic_DNA"/>
</dbReference>
<sequence>MFCSVARGWGLYLEFRRNREFAHFVFARRVSLIRAKRFCLVGATFMGLGLVSIALVGWLLIG</sequence>
<organism evidence="2 3">
    <name type="scientific">Singulisphaera acidiphila (strain ATCC BAA-1392 / DSM 18658 / VKM B-2454 / MOB10)</name>
    <dbReference type="NCBI Taxonomy" id="886293"/>
    <lineage>
        <taxon>Bacteria</taxon>
        <taxon>Pseudomonadati</taxon>
        <taxon>Planctomycetota</taxon>
        <taxon>Planctomycetia</taxon>
        <taxon>Isosphaerales</taxon>
        <taxon>Isosphaeraceae</taxon>
        <taxon>Singulisphaera</taxon>
    </lineage>
</organism>